<protein>
    <submittedName>
        <fullName evidence="2">Uncharacterized protein</fullName>
    </submittedName>
</protein>
<reference evidence="2 3" key="1">
    <citation type="submission" date="2019-02" db="EMBL/GenBank/DDBJ databases">
        <title>Genomic Encyclopedia of Type Strains, Phase IV (KMG-IV): sequencing the most valuable type-strain genomes for metagenomic binning, comparative biology and taxonomic classification.</title>
        <authorList>
            <person name="Goeker M."/>
        </authorList>
    </citation>
    <scope>NUCLEOTIDE SEQUENCE [LARGE SCALE GENOMIC DNA]</scope>
    <source>
        <strain evidence="2 3">DSM 43045</strain>
    </source>
</reference>
<feature type="transmembrane region" description="Helical" evidence="1">
    <location>
        <begin position="141"/>
        <end position="159"/>
    </location>
</feature>
<evidence type="ECO:0000256" key="1">
    <source>
        <dbReference type="SAM" id="Phobius"/>
    </source>
</evidence>
<comment type="caution">
    <text evidence="2">The sequence shown here is derived from an EMBL/GenBank/DDBJ whole genome shotgun (WGS) entry which is preliminary data.</text>
</comment>
<evidence type="ECO:0000313" key="3">
    <source>
        <dbReference type="Proteomes" id="UP000293289"/>
    </source>
</evidence>
<gene>
    <name evidence="2" type="ORF">EV187_1273</name>
</gene>
<name>A0A4Q7MKH5_9MICO</name>
<dbReference type="Proteomes" id="UP000293289">
    <property type="component" value="Unassembled WGS sequence"/>
</dbReference>
<feature type="transmembrane region" description="Helical" evidence="1">
    <location>
        <begin position="83"/>
        <end position="108"/>
    </location>
</feature>
<accession>A0A4Q7MKH5</accession>
<sequence length="183" mass="19774">MTAVEKRPAFESPASLAAPVAGPPTMRRPPSTTAGSALVLLRVLAGVAWLVALSLQWDDVFTSAFDEAGTPLTGDAFDDMSQAVYVFVVALVGAVLLFDLVLAALTYLGLNWPRIVVMVISTFSISAAFVTWWVGDQEVTLQTTLLTLSLDILVMLALSSRSARAYARRERLPRRPRQPVAAR</sequence>
<organism evidence="2 3">
    <name type="scientific">Agromyces ramosus</name>
    <dbReference type="NCBI Taxonomy" id="33879"/>
    <lineage>
        <taxon>Bacteria</taxon>
        <taxon>Bacillati</taxon>
        <taxon>Actinomycetota</taxon>
        <taxon>Actinomycetes</taxon>
        <taxon>Micrococcales</taxon>
        <taxon>Microbacteriaceae</taxon>
        <taxon>Agromyces</taxon>
    </lineage>
</organism>
<keyword evidence="1" id="KW-0472">Membrane</keyword>
<dbReference type="OrthoDB" id="5007962at2"/>
<dbReference type="EMBL" id="SGWY01000001">
    <property type="protein sequence ID" value="RZS68835.1"/>
    <property type="molecule type" value="Genomic_DNA"/>
</dbReference>
<feature type="transmembrane region" description="Helical" evidence="1">
    <location>
        <begin position="115"/>
        <end position="135"/>
    </location>
</feature>
<keyword evidence="1" id="KW-1133">Transmembrane helix</keyword>
<proteinExistence type="predicted"/>
<keyword evidence="1" id="KW-0812">Transmembrane</keyword>
<dbReference type="AlphaFoldDB" id="A0A4Q7MKH5"/>
<dbReference type="RefSeq" id="WP_130352105.1">
    <property type="nucleotide sequence ID" value="NZ_SGWY01000001.1"/>
</dbReference>
<feature type="transmembrane region" description="Helical" evidence="1">
    <location>
        <begin position="37"/>
        <end position="57"/>
    </location>
</feature>
<evidence type="ECO:0000313" key="2">
    <source>
        <dbReference type="EMBL" id="RZS68835.1"/>
    </source>
</evidence>
<keyword evidence="3" id="KW-1185">Reference proteome</keyword>